<dbReference type="Proteomes" id="UP001222325">
    <property type="component" value="Unassembled WGS sequence"/>
</dbReference>
<comment type="caution">
    <text evidence="2">The sequence shown here is derived from an EMBL/GenBank/DDBJ whole genome shotgun (WGS) entry which is preliminary data.</text>
</comment>
<reference evidence="2" key="1">
    <citation type="submission" date="2023-03" db="EMBL/GenBank/DDBJ databases">
        <title>Massive genome expansion in bonnet fungi (Mycena s.s.) driven by repeated elements and novel gene families across ecological guilds.</title>
        <authorList>
            <consortium name="Lawrence Berkeley National Laboratory"/>
            <person name="Harder C.B."/>
            <person name="Miyauchi S."/>
            <person name="Viragh M."/>
            <person name="Kuo A."/>
            <person name="Thoen E."/>
            <person name="Andreopoulos B."/>
            <person name="Lu D."/>
            <person name="Skrede I."/>
            <person name="Drula E."/>
            <person name="Henrissat B."/>
            <person name="Morin E."/>
            <person name="Kohler A."/>
            <person name="Barry K."/>
            <person name="LaButti K."/>
            <person name="Morin E."/>
            <person name="Salamov A."/>
            <person name="Lipzen A."/>
            <person name="Mereny Z."/>
            <person name="Hegedus B."/>
            <person name="Baldrian P."/>
            <person name="Stursova M."/>
            <person name="Weitz H."/>
            <person name="Taylor A."/>
            <person name="Grigoriev I.V."/>
            <person name="Nagy L.G."/>
            <person name="Martin F."/>
            <person name="Kauserud H."/>
        </authorList>
    </citation>
    <scope>NUCLEOTIDE SEQUENCE</scope>
    <source>
        <strain evidence="2">CBHHK173m</strain>
    </source>
</reference>
<gene>
    <name evidence="2" type="ORF">B0H15DRAFT_797278</name>
    <name evidence="3" type="ORF">B0H15DRAFT_797280</name>
</gene>
<feature type="region of interest" description="Disordered" evidence="1">
    <location>
        <begin position="364"/>
        <end position="395"/>
    </location>
</feature>
<keyword evidence="4" id="KW-1185">Reference proteome</keyword>
<dbReference type="EMBL" id="JARJCN010000008">
    <property type="protein sequence ID" value="KAJ7098575.1"/>
    <property type="molecule type" value="Genomic_DNA"/>
</dbReference>
<protein>
    <submittedName>
        <fullName evidence="2">Uncharacterized protein</fullName>
    </submittedName>
</protein>
<accession>A0AAD6UDM3</accession>
<organism evidence="2 4">
    <name type="scientific">Mycena belliarum</name>
    <dbReference type="NCBI Taxonomy" id="1033014"/>
    <lineage>
        <taxon>Eukaryota</taxon>
        <taxon>Fungi</taxon>
        <taxon>Dikarya</taxon>
        <taxon>Basidiomycota</taxon>
        <taxon>Agaricomycotina</taxon>
        <taxon>Agaricomycetes</taxon>
        <taxon>Agaricomycetidae</taxon>
        <taxon>Agaricales</taxon>
        <taxon>Marasmiineae</taxon>
        <taxon>Mycenaceae</taxon>
        <taxon>Mycena</taxon>
    </lineage>
</organism>
<evidence type="ECO:0000313" key="2">
    <source>
        <dbReference type="EMBL" id="KAJ7098575.1"/>
    </source>
</evidence>
<evidence type="ECO:0000313" key="3">
    <source>
        <dbReference type="EMBL" id="KAJ7098578.1"/>
    </source>
</evidence>
<sequence>MCSPTHRHPSAMLLCPPLLRARSPLSSTIAGSSSASSALPPDSGPDYLLTINHDDDLAQRPLPASVSMLKDGLMLDGPGASIGCLFITPFKDELGYHFEARSIVLLPWTPNSQISGATSELGIEGRLQCPGYSNFKRDRNYACSALTNKQVRSRASSLSGTVTMLAAIRLRGQLALKFKSRMFAYQVNKFYQAVERATALQVCSNLVHISSVRGETIDTLKICGPILRPSKPSGLHSVGSVEFLSIWSSSDSSVGSVEVPSIRSSRLKWSNRSLRGFGSKAIALEPQSSLRAFILQFAFVNLHLEVLEHRSAISGIVSVGPNRSPRCFKMLLGKDGTSNSSPDSLRSTPLHSLPLVARADSLDVRPSPTARDIGPHPGKGAAPRRAWEAFWRPGR</sequence>
<evidence type="ECO:0000256" key="1">
    <source>
        <dbReference type="SAM" id="MobiDB-lite"/>
    </source>
</evidence>
<dbReference type="EMBL" id="JARJCN010000008">
    <property type="protein sequence ID" value="KAJ7098578.1"/>
    <property type="molecule type" value="Genomic_DNA"/>
</dbReference>
<dbReference type="AlphaFoldDB" id="A0AAD6UDM3"/>
<evidence type="ECO:0000313" key="4">
    <source>
        <dbReference type="Proteomes" id="UP001222325"/>
    </source>
</evidence>
<proteinExistence type="predicted"/>
<name>A0AAD6UDM3_9AGAR</name>